<gene>
    <name evidence="1" type="ORF">ACFO6V_23700</name>
</gene>
<accession>A0ABV9HN92</accession>
<proteinExistence type="predicted"/>
<organism evidence="1 2">
    <name type="scientific">Promicromonospora alba</name>
    <dbReference type="NCBI Taxonomy" id="1616110"/>
    <lineage>
        <taxon>Bacteria</taxon>
        <taxon>Bacillati</taxon>
        <taxon>Actinomycetota</taxon>
        <taxon>Actinomycetes</taxon>
        <taxon>Micrococcales</taxon>
        <taxon>Promicromonosporaceae</taxon>
        <taxon>Promicromonospora</taxon>
    </lineage>
</organism>
<dbReference type="EMBL" id="JBHSFI010000008">
    <property type="protein sequence ID" value="MFC4631272.1"/>
    <property type="molecule type" value="Genomic_DNA"/>
</dbReference>
<evidence type="ECO:0000313" key="1">
    <source>
        <dbReference type="EMBL" id="MFC4631272.1"/>
    </source>
</evidence>
<comment type="caution">
    <text evidence="1">The sequence shown here is derived from an EMBL/GenBank/DDBJ whole genome shotgun (WGS) entry which is preliminary data.</text>
</comment>
<dbReference type="RefSeq" id="WP_377140295.1">
    <property type="nucleotide sequence ID" value="NZ_JBHSFI010000008.1"/>
</dbReference>
<evidence type="ECO:0008006" key="3">
    <source>
        <dbReference type="Google" id="ProtNLM"/>
    </source>
</evidence>
<reference evidence="2" key="1">
    <citation type="journal article" date="2019" name="Int. J. Syst. Evol. Microbiol.">
        <title>The Global Catalogue of Microorganisms (GCM) 10K type strain sequencing project: providing services to taxonomists for standard genome sequencing and annotation.</title>
        <authorList>
            <consortium name="The Broad Institute Genomics Platform"/>
            <consortium name="The Broad Institute Genome Sequencing Center for Infectious Disease"/>
            <person name="Wu L."/>
            <person name="Ma J."/>
        </authorList>
    </citation>
    <scope>NUCLEOTIDE SEQUENCE [LARGE SCALE GENOMIC DNA]</scope>
    <source>
        <strain evidence="2">CCUG 42722</strain>
    </source>
</reference>
<keyword evidence="2" id="KW-1185">Reference proteome</keyword>
<name>A0ABV9HN92_9MICO</name>
<evidence type="ECO:0000313" key="2">
    <source>
        <dbReference type="Proteomes" id="UP001596011"/>
    </source>
</evidence>
<protein>
    <recommendedName>
        <fullName evidence="3">DNA modification methylase</fullName>
    </recommendedName>
</protein>
<sequence length="202" mass="20343">MAGIRPRPNQTNIREFTVSRRATAARGARTIALAAVSATGALLLAACAPTTTDLNYDPSDGVGISVLGEENRDLRGINLMVVSAAEGEAGNVLGALANETADDASFTLEAPGAAPVTVDVPAGGTVYLGTETGEVVQLDTVGAAPGEYVDATLTVGGDSKEFQLPVFDGTLPEYADYLPVAALPSPSGSPVVSPSPSASPTE</sequence>
<dbReference type="Proteomes" id="UP001596011">
    <property type="component" value="Unassembled WGS sequence"/>
</dbReference>